<dbReference type="EMBL" id="JADFTS010000008">
    <property type="protein sequence ID" value="KAF9590903.1"/>
    <property type="molecule type" value="Genomic_DNA"/>
</dbReference>
<evidence type="ECO:0000313" key="3">
    <source>
        <dbReference type="Proteomes" id="UP000631114"/>
    </source>
</evidence>
<dbReference type="Pfam" id="PF13456">
    <property type="entry name" value="RVT_3"/>
    <property type="match status" value="1"/>
</dbReference>
<dbReference type="InterPro" id="IPR002156">
    <property type="entry name" value="RNaseH_domain"/>
</dbReference>
<organism evidence="2 3">
    <name type="scientific">Coptis chinensis</name>
    <dbReference type="NCBI Taxonomy" id="261450"/>
    <lineage>
        <taxon>Eukaryota</taxon>
        <taxon>Viridiplantae</taxon>
        <taxon>Streptophyta</taxon>
        <taxon>Embryophyta</taxon>
        <taxon>Tracheophyta</taxon>
        <taxon>Spermatophyta</taxon>
        <taxon>Magnoliopsida</taxon>
        <taxon>Ranunculales</taxon>
        <taxon>Ranunculaceae</taxon>
        <taxon>Coptidoideae</taxon>
        <taxon>Coptis</taxon>
    </lineage>
</organism>
<dbReference type="Proteomes" id="UP000631114">
    <property type="component" value="Unassembled WGS sequence"/>
</dbReference>
<comment type="caution">
    <text evidence="2">The sequence shown here is derived from an EMBL/GenBank/DDBJ whole genome shotgun (WGS) entry which is preliminary data.</text>
</comment>
<dbReference type="InterPro" id="IPR036397">
    <property type="entry name" value="RNaseH_sf"/>
</dbReference>
<dbReference type="PANTHER" id="PTHR47723:SF19">
    <property type="entry name" value="POLYNUCLEOTIDYL TRANSFERASE, RIBONUCLEASE H-LIKE SUPERFAMILY PROTEIN"/>
    <property type="match status" value="1"/>
</dbReference>
<proteinExistence type="predicted"/>
<dbReference type="InterPro" id="IPR012337">
    <property type="entry name" value="RNaseH-like_sf"/>
</dbReference>
<keyword evidence="3" id="KW-1185">Reference proteome</keyword>
<sequence length="91" mass="9626">MGIPCYWTKPNEDIAKLSTDGGVNGRGVGYGGIIRNNNGDTIVAYVGSSLNKSVIFQELSTIHQGLSTCLQLNIVKVTVASDSLQSIQAIN</sequence>
<accession>A0A835LCX7</accession>
<dbReference type="SUPFAM" id="SSF53098">
    <property type="entry name" value="Ribonuclease H-like"/>
    <property type="match status" value="1"/>
</dbReference>
<dbReference type="GO" id="GO:0003676">
    <property type="term" value="F:nucleic acid binding"/>
    <property type="evidence" value="ECO:0007669"/>
    <property type="project" value="InterPro"/>
</dbReference>
<protein>
    <recommendedName>
        <fullName evidence="1">RNase H type-1 domain-containing protein</fullName>
    </recommendedName>
</protein>
<gene>
    <name evidence="2" type="ORF">IFM89_000159</name>
</gene>
<dbReference type="InterPro" id="IPR053151">
    <property type="entry name" value="RNase_H-like"/>
</dbReference>
<reference evidence="2 3" key="1">
    <citation type="submission" date="2020-10" db="EMBL/GenBank/DDBJ databases">
        <title>The Coptis chinensis genome and diversification of protoberbering-type alkaloids.</title>
        <authorList>
            <person name="Wang B."/>
            <person name="Shu S."/>
            <person name="Song C."/>
            <person name="Liu Y."/>
        </authorList>
    </citation>
    <scope>NUCLEOTIDE SEQUENCE [LARGE SCALE GENOMIC DNA]</scope>
    <source>
        <strain evidence="2">HL-2020</strain>
        <tissue evidence="2">Leaf</tissue>
    </source>
</reference>
<dbReference type="Gene3D" id="3.30.420.10">
    <property type="entry name" value="Ribonuclease H-like superfamily/Ribonuclease H"/>
    <property type="match status" value="1"/>
</dbReference>
<name>A0A835LCX7_9MAGN</name>
<evidence type="ECO:0000259" key="1">
    <source>
        <dbReference type="Pfam" id="PF13456"/>
    </source>
</evidence>
<dbReference type="PANTHER" id="PTHR47723">
    <property type="entry name" value="OS05G0353850 PROTEIN"/>
    <property type="match status" value="1"/>
</dbReference>
<dbReference type="GO" id="GO:0004523">
    <property type="term" value="F:RNA-DNA hybrid ribonuclease activity"/>
    <property type="evidence" value="ECO:0007669"/>
    <property type="project" value="InterPro"/>
</dbReference>
<dbReference type="AlphaFoldDB" id="A0A835LCX7"/>
<feature type="domain" description="RNase H type-1" evidence="1">
    <location>
        <begin position="25"/>
        <end position="91"/>
    </location>
</feature>
<dbReference type="OrthoDB" id="1906820at2759"/>
<evidence type="ECO:0000313" key="2">
    <source>
        <dbReference type="EMBL" id="KAF9590903.1"/>
    </source>
</evidence>